<reference evidence="2 3" key="1">
    <citation type="submission" date="2016-01" db="EMBL/GenBank/DDBJ databases">
        <title>Genome sequence of Oerskovia enterophila VJag, an agar and cellulose degrading bacterium.</title>
        <authorList>
            <person name="Poehlein A."/>
            <person name="Jag V."/>
            <person name="Bengelsdorf F."/>
            <person name="Duerre P."/>
            <person name="Daniel R."/>
        </authorList>
    </citation>
    <scope>NUCLEOTIDE SEQUENCE [LARGE SCALE GENOMIC DNA]</scope>
    <source>
        <strain evidence="2 3">VJag</strain>
    </source>
</reference>
<dbReference type="NCBIfam" id="TIGR00125">
    <property type="entry name" value="cyt_tran_rel"/>
    <property type="match status" value="1"/>
</dbReference>
<accession>A0A163RH58</accession>
<proteinExistence type="predicted"/>
<gene>
    <name evidence="2" type="primary">nadR</name>
    <name evidence="2" type="ORF">OJAG_21770</name>
</gene>
<feature type="domain" description="NadR/Ttd14 AAA" evidence="1">
    <location>
        <begin position="159"/>
        <end position="318"/>
    </location>
</feature>
<comment type="caution">
    <text evidence="2">The sequence shown here is derived from an EMBL/GenBank/DDBJ whole genome shotgun (WGS) entry which is preliminary data.</text>
</comment>
<dbReference type="SUPFAM" id="SSF52374">
    <property type="entry name" value="Nucleotidylyl transferase"/>
    <property type="match status" value="1"/>
</dbReference>
<dbReference type="InterPro" id="IPR038727">
    <property type="entry name" value="NadR/Ttd14_AAA_dom"/>
</dbReference>
<name>A0A163RH58_9CELL</name>
<dbReference type="SUPFAM" id="SSF52540">
    <property type="entry name" value="P-loop containing nucleoside triphosphate hydrolases"/>
    <property type="match status" value="1"/>
</dbReference>
<dbReference type="PANTHER" id="PTHR37512">
    <property type="entry name" value="TRIFUNCTIONAL NAD BIOSYNTHESIS/REGULATOR PROTEIN NADR"/>
    <property type="match status" value="1"/>
</dbReference>
<dbReference type="GO" id="GO:0003824">
    <property type="term" value="F:catalytic activity"/>
    <property type="evidence" value="ECO:0007669"/>
    <property type="project" value="InterPro"/>
</dbReference>
<dbReference type="RefSeq" id="WP_068708601.1">
    <property type="nucleotide sequence ID" value="NZ_LRIE01000073.1"/>
</dbReference>
<dbReference type="EMBL" id="LRIE01000073">
    <property type="protein sequence ID" value="KZM35209.1"/>
    <property type="molecule type" value="Genomic_DNA"/>
</dbReference>
<dbReference type="InterPro" id="IPR052735">
    <property type="entry name" value="NAD_biosynth-regulator"/>
</dbReference>
<evidence type="ECO:0000313" key="2">
    <source>
        <dbReference type="EMBL" id="KZM35209.1"/>
    </source>
</evidence>
<dbReference type="PATRIC" id="fig|43678.3.peg.2271"/>
<evidence type="ECO:0000259" key="1">
    <source>
        <dbReference type="Pfam" id="PF13521"/>
    </source>
</evidence>
<dbReference type="PANTHER" id="PTHR37512:SF1">
    <property type="entry name" value="NADR_TTD14 AAA DOMAIN-CONTAINING PROTEIN"/>
    <property type="match status" value="1"/>
</dbReference>
<dbReference type="AlphaFoldDB" id="A0A163RH58"/>
<dbReference type="Proteomes" id="UP000076447">
    <property type="component" value="Unassembled WGS sequence"/>
</dbReference>
<protein>
    <submittedName>
        <fullName evidence="2">Trifunctional NAD biosynthesis/regulator protein NadR</fullName>
    </submittedName>
</protein>
<organism evidence="2 3">
    <name type="scientific">Oerskovia enterophila</name>
    <dbReference type="NCBI Taxonomy" id="43678"/>
    <lineage>
        <taxon>Bacteria</taxon>
        <taxon>Bacillati</taxon>
        <taxon>Actinomycetota</taxon>
        <taxon>Actinomycetes</taxon>
        <taxon>Micrococcales</taxon>
        <taxon>Cellulomonadaceae</taxon>
        <taxon>Oerskovia</taxon>
    </lineage>
</organism>
<evidence type="ECO:0000313" key="3">
    <source>
        <dbReference type="Proteomes" id="UP000076447"/>
    </source>
</evidence>
<dbReference type="Pfam" id="PF13521">
    <property type="entry name" value="AAA_28"/>
    <property type="match status" value="1"/>
</dbReference>
<sequence length="348" mass="38056">MTRFAHGLVIGKFYPVHAGHVNLVRTALSRCERVTVQVLTASQESIPGEVRAGWLRAEVPGAHVVTGLDDAPVDYASPDAWAEHVKVMESLLDPADAPVDAVFTSDRYGVELARRFDAEWVQVDPGRAVVSVSGTAVRADPGAHWWALPASVRAWFARRVVVLGAESTGSTTLATELAEHYRLEPVLEFGREWSEVRPGGLEAPWHTAEFDLVAREQARREDEAAALTPVPLVVCDTDVLATTLWHERYVGSRSASVEALAATRRPDLYLLTGDEIPFVQDGLRDGEHIRHAMQDRFREVLAGQDVPWLEVHGDRASRLARAIDAVGPLLATPRAMAAPMTQAGTDAY</sequence>
<dbReference type="STRING" id="43678.OJAG_21770"/>
<dbReference type="OrthoDB" id="3249147at2"/>
<dbReference type="InterPro" id="IPR027417">
    <property type="entry name" value="P-loop_NTPase"/>
</dbReference>
<dbReference type="Gene3D" id="3.40.50.300">
    <property type="entry name" value="P-loop containing nucleotide triphosphate hydrolases"/>
    <property type="match status" value="1"/>
</dbReference>
<dbReference type="InterPro" id="IPR004821">
    <property type="entry name" value="Cyt_trans-like"/>
</dbReference>
<dbReference type="InterPro" id="IPR014729">
    <property type="entry name" value="Rossmann-like_a/b/a_fold"/>
</dbReference>
<dbReference type="Gene3D" id="3.40.50.620">
    <property type="entry name" value="HUPs"/>
    <property type="match status" value="1"/>
</dbReference>